<name>A0A0B2JXG6_9FIRM</name>
<evidence type="ECO:0000256" key="1">
    <source>
        <dbReference type="SAM" id="Phobius"/>
    </source>
</evidence>
<gene>
    <name evidence="2" type="ORF">NZ47_10610</name>
</gene>
<dbReference type="EMBL" id="JSCE01000199">
    <property type="protein sequence ID" value="KHM51403.1"/>
    <property type="molecule type" value="Genomic_DNA"/>
</dbReference>
<feature type="transmembrane region" description="Helical" evidence="1">
    <location>
        <begin position="51"/>
        <end position="70"/>
    </location>
</feature>
<accession>A0A0B2JXG6</accession>
<keyword evidence="1" id="KW-0812">Transmembrane</keyword>
<proteinExistence type="predicted"/>
<keyword evidence="1" id="KW-0472">Membrane</keyword>
<evidence type="ECO:0000313" key="2">
    <source>
        <dbReference type="EMBL" id="KHM51403.1"/>
    </source>
</evidence>
<reference evidence="2 3" key="1">
    <citation type="journal article" date="2013" name="PLoS ONE">
        <title>Identification and characterization of three novel lipases belonging to families II and V from Anaerovibrio lipolyticus 5ST.</title>
        <authorList>
            <person name="Prive F."/>
            <person name="Kaderbhai N.N."/>
            <person name="Girdwood S."/>
            <person name="Worgan H.J."/>
            <person name="Pinloche E."/>
            <person name="Scollan N.D."/>
            <person name="Huws S.A."/>
            <person name="Newbold C.J."/>
        </authorList>
    </citation>
    <scope>NUCLEOTIDE SEQUENCE [LARGE SCALE GENOMIC DNA]</scope>
    <source>
        <strain evidence="2 3">5S</strain>
    </source>
</reference>
<feature type="transmembrane region" description="Helical" evidence="1">
    <location>
        <begin position="20"/>
        <end position="39"/>
    </location>
</feature>
<keyword evidence="1" id="KW-1133">Transmembrane helix</keyword>
<dbReference type="AlphaFoldDB" id="A0A0B2JXG6"/>
<evidence type="ECO:0000313" key="3">
    <source>
        <dbReference type="Proteomes" id="UP000030993"/>
    </source>
</evidence>
<protein>
    <submittedName>
        <fullName evidence="2">Uncharacterized protein</fullName>
    </submittedName>
</protein>
<sequence length="91" mass="10504">MKNGTYFFHKEALFNKNFTLQYYGIGYILAIISLVAIYAGLDSYNANSINFILFIYGGLFTACMIITDLYKRLYLSNNVVKGLYEKLTIRM</sequence>
<organism evidence="2 3">
    <name type="scientific">Anaerovibrio lipolyticus</name>
    <dbReference type="NCBI Taxonomy" id="82374"/>
    <lineage>
        <taxon>Bacteria</taxon>
        <taxon>Bacillati</taxon>
        <taxon>Bacillota</taxon>
        <taxon>Negativicutes</taxon>
        <taxon>Selenomonadales</taxon>
        <taxon>Selenomonadaceae</taxon>
        <taxon>Anaerovibrio</taxon>
    </lineage>
</organism>
<dbReference type="Proteomes" id="UP000030993">
    <property type="component" value="Unassembled WGS sequence"/>
</dbReference>
<keyword evidence="3" id="KW-1185">Reference proteome</keyword>
<comment type="caution">
    <text evidence="2">The sequence shown here is derived from an EMBL/GenBank/DDBJ whole genome shotgun (WGS) entry which is preliminary data.</text>
</comment>
<dbReference type="STRING" id="82374.NZ47_10610"/>